<evidence type="ECO:0000313" key="1">
    <source>
        <dbReference type="EMBL" id="NYI91172.1"/>
    </source>
</evidence>
<comment type="caution">
    <text evidence="1">The sequence shown here is derived from an EMBL/GenBank/DDBJ whole genome shotgun (WGS) entry which is preliminary data.</text>
</comment>
<proteinExistence type="predicted"/>
<dbReference type="AlphaFoldDB" id="A0A853B8S5"/>
<dbReference type="Gene3D" id="3.40.430.10">
    <property type="entry name" value="Dihydrofolate Reductase, subunit A"/>
    <property type="match status" value="1"/>
</dbReference>
<organism evidence="1 2">
    <name type="scientific">Amycolatopsis endophytica</name>
    <dbReference type="NCBI Taxonomy" id="860233"/>
    <lineage>
        <taxon>Bacteria</taxon>
        <taxon>Bacillati</taxon>
        <taxon>Actinomycetota</taxon>
        <taxon>Actinomycetes</taxon>
        <taxon>Pseudonocardiales</taxon>
        <taxon>Pseudonocardiaceae</taxon>
        <taxon>Amycolatopsis</taxon>
    </lineage>
</organism>
<dbReference type="InterPro" id="IPR024072">
    <property type="entry name" value="DHFR-like_dom_sf"/>
</dbReference>
<dbReference type="RefSeq" id="WP_179775099.1">
    <property type="nucleotide sequence ID" value="NZ_JACCFK010000001.1"/>
</dbReference>
<name>A0A853B8S5_9PSEU</name>
<dbReference type="EMBL" id="JACCFK010000001">
    <property type="protein sequence ID" value="NYI91172.1"/>
    <property type="molecule type" value="Genomic_DNA"/>
</dbReference>
<protein>
    <submittedName>
        <fullName evidence="1">Dihydrofolate reductase</fullName>
    </submittedName>
</protein>
<reference evidence="1 2" key="1">
    <citation type="submission" date="2020-07" db="EMBL/GenBank/DDBJ databases">
        <title>Sequencing the genomes of 1000 actinobacteria strains.</title>
        <authorList>
            <person name="Klenk H.-P."/>
        </authorList>
    </citation>
    <scope>NUCLEOTIDE SEQUENCE [LARGE SCALE GENOMIC DNA]</scope>
    <source>
        <strain evidence="1 2">DSM 104006</strain>
    </source>
</reference>
<sequence length="108" mass="11095">MIAVGAAGRVAGRDTYDDFDHFGGGSPHPAARLVVLGHRDAPEITDRQILLTTGIEDAIAVARKLADGKDVGLMGGGVLAAAIEAGLVDDVVVHRGALTSRERGARKA</sequence>
<gene>
    <name evidence="1" type="ORF">HNR02_004495</name>
</gene>
<evidence type="ECO:0000313" key="2">
    <source>
        <dbReference type="Proteomes" id="UP000549616"/>
    </source>
</evidence>
<accession>A0A853B8S5</accession>
<keyword evidence="2" id="KW-1185">Reference proteome</keyword>
<dbReference type="SUPFAM" id="SSF53597">
    <property type="entry name" value="Dihydrofolate reductase-like"/>
    <property type="match status" value="1"/>
</dbReference>
<dbReference type="Proteomes" id="UP000549616">
    <property type="component" value="Unassembled WGS sequence"/>
</dbReference>